<evidence type="ECO:0000313" key="1">
    <source>
        <dbReference type="EMBL" id="WQD38925.1"/>
    </source>
</evidence>
<reference evidence="1 2" key="1">
    <citation type="submission" date="2023-12" db="EMBL/GenBank/DDBJ databases">
        <title>Genome sequencing and assembly of bacterial species from a model synthetic community.</title>
        <authorList>
            <person name="Hogle S.L."/>
        </authorList>
    </citation>
    <scope>NUCLEOTIDE SEQUENCE [LARGE SCALE GENOMIC DNA]</scope>
    <source>
        <strain evidence="1 2">HAMBI_3031</strain>
    </source>
</reference>
<protein>
    <recommendedName>
        <fullName evidence="3">Antibiotic biosynthesis monooxygenase</fullName>
    </recommendedName>
</protein>
<dbReference type="Proteomes" id="UP001325680">
    <property type="component" value="Chromosome"/>
</dbReference>
<dbReference type="EMBL" id="CP139960">
    <property type="protein sequence ID" value="WQD38925.1"/>
    <property type="molecule type" value="Genomic_DNA"/>
</dbReference>
<accession>A0ABZ0W9U3</accession>
<sequence length="85" mass="9850">MTIKKFIEAPEIARIKAIWRGKLVAERHQQDITYRLFKVDDFYVEARINPLSFTRHFTAYATLEEIMPLYSDAPSNDICAIEAAS</sequence>
<evidence type="ECO:0000313" key="2">
    <source>
        <dbReference type="Proteomes" id="UP001325680"/>
    </source>
</evidence>
<dbReference type="RefSeq" id="WP_114792516.1">
    <property type="nucleotide sequence ID" value="NZ_CP139960.1"/>
</dbReference>
<gene>
    <name evidence="1" type="ORF">U0035_02045</name>
</gene>
<evidence type="ECO:0008006" key="3">
    <source>
        <dbReference type="Google" id="ProtNLM"/>
    </source>
</evidence>
<keyword evidence="2" id="KW-1185">Reference proteome</keyword>
<proteinExistence type="predicted"/>
<organism evidence="1 2">
    <name type="scientific">Niabella yanshanensis</name>
    <dbReference type="NCBI Taxonomy" id="577386"/>
    <lineage>
        <taxon>Bacteria</taxon>
        <taxon>Pseudomonadati</taxon>
        <taxon>Bacteroidota</taxon>
        <taxon>Chitinophagia</taxon>
        <taxon>Chitinophagales</taxon>
        <taxon>Chitinophagaceae</taxon>
        <taxon>Niabella</taxon>
    </lineage>
</organism>
<name>A0ABZ0W9U3_9BACT</name>